<dbReference type="InterPro" id="IPR011990">
    <property type="entry name" value="TPR-like_helical_dom_sf"/>
</dbReference>
<evidence type="ECO:0000313" key="5">
    <source>
        <dbReference type="RefSeq" id="XP_015875180.3"/>
    </source>
</evidence>
<dbReference type="KEGG" id="zju:107412002"/>
<dbReference type="AlphaFoldDB" id="A0A6P3ZJG3"/>
<dbReference type="InterPro" id="IPR002885">
    <property type="entry name" value="PPR_rpt"/>
</dbReference>
<comment type="similarity">
    <text evidence="1">Belongs to the PPR family. P subfamily.</text>
</comment>
<keyword evidence="2" id="KW-0677">Repeat</keyword>
<dbReference type="GeneID" id="107412002"/>
<dbReference type="InterPro" id="IPR050667">
    <property type="entry name" value="PPR-containing_protein"/>
</dbReference>
<reference evidence="5" key="2">
    <citation type="submission" date="2025-08" db="UniProtKB">
        <authorList>
            <consortium name="RefSeq"/>
        </authorList>
    </citation>
    <scope>IDENTIFICATION</scope>
    <source>
        <tissue evidence="5">Seedling</tissue>
    </source>
</reference>
<dbReference type="RefSeq" id="XP_015875180.3">
    <property type="nucleotide sequence ID" value="XM_016019694.4"/>
</dbReference>
<reference evidence="4" key="1">
    <citation type="submission" date="2025-05" db="UniProtKB">
        <authorList>
            <consortium name="RefSeq"/>
        </authorList>
    </citation>
    <scope>NUCLEOTIDE SEQUENCE [LARGE SCALE GENOMIC DNA]</scope>
</reference>
<dbReference type="Pfam" id="PF01535">
    <property type="entry name" value="PPR"/>
    <property type="match status" value="2"/>
</dbReference>
<feature type="repeat" description="PPR" evidence="3">
    <location>
        <begin position="156"/>
        <end position="190"/>
    </location>
</feature>
<dbReference type="InParanoid" id="A0A6P3ZJG3"/>
<keyword evidence="4" id="KW-1185">Reference proteome</keyword>
<proteinExistence type="inferred from homology"/>
<evidence type="ECO:0000313" key="4">
    <source>
        <dbReference type="Proteomes" id="UP001652623"/>
    </source>
</evidence>
<evidence type="ECO:0000256" key="2">
    <source>
        <dbReference type="ARBA" id="ARBA00022737"/>
    </source>
</evidence>
<dbReference type="Gene3D" id="1.25.40.10">
    <property type="entry name" value="Tetratricopeptide repeat domain"/>
    <property type="match status" value="1"/>
</dbReference>
<dbReference type="Proteomes" id="UP001652623">
    <property type="component" value="Chromosome 1"/>
</dbReference>
<evidence type="ECO:0000256" key="3">
    <source>
        <dbReference type="PROSITE-ProRule" id="PRU00708"/>
    </source>
</evidence>
<protein>
    <submittedName>
        <fullName evidence="5">Uncharacterized protein LOC107412002</fullName>
    </submittedName>
</protein>
<accession>A0A6P3ZJG3</accession>
<name>A0A6P3ZJG3_ZIZJJ</name>
<sequence>MKALNRHLQLLVVPSKSNIFLGFQTLSVSFLSSSAQQSTNQILTQEELTKINLLIPRLCLTNQLPTAIHLTNTALLTNPPLKSISLSILVDSLASQPDMARPMSLLTRLRHSPVSHHYLMPINTMLIASYFKKGKPKEALKLFNWIVRPGSPCVLDGKVCGILVNGFCWNRMVLEALKVVRAMVAANVFPGGDLKKRIYRGLLWEARIREAMELYEALGCLGDGEGDEGARKVLALLDHMIANWKE</sequence>
<dbReference type="PROSITE" id="PS51375">
    <property type="entry name" value="PPR"/>
    <property type="match status" value="1"/>
</dbReference>
<dbReference type="PANTHER" id="PTHR47939">
    <property type="entry name" value="MEMBRANE-ASSOCIATED SALT-INDUCIBLE PROTEIN-LIKE"/>
    <property type="match status" value="1"/>
</dbReference>
<evidence type="ECO:0000256" key="1">
    <source>
        <dbReference type="ARBA" id="ARBA00007626"/>
    </source>
</evidence>
<organism evidence="4 5">
    <name type="scientific">Ziziphus jujuba</name>
    <name type="common">Chinese jujube</name>
    <name type="synonym">Ziziphus sativa</name>
    <dbReference type="NCBI Taxonomy" id="326968"/>
    <lineage>
        <taxon>Eukaryota</taxon>
        <taxon>Viridiplantae</taxon>
        <taxon>Streptophyta</taxon>
        <taxon>Embryophyta</taxon>
        <taxon>Tracheophyta</taxon>
        <taxon>Spermatophyta</taxon>
        <taxon>Magnoliopsida</taxon>
        <taxon>eudicotyledons</taxon>
        <taxon>Gunneridae</taxon>
        <taxon>Pentapetalae</taxon>
        <taxon>rosids</taxon>
        <taxon>fabids</taxon>
        <taxon>Rosales</taxon>
        <taxon>Rhamnaceae</taxon>
        <taxon>Paliureae</taxon>
        <taxon>Ziziphus</taxon>
    </lineage>
</organism>
<dbReference type="PANTHER" id="PTHR47939:SF13">
    <property type="entry name" value="OS03G0201400 PROTEIN"/>
    <property type="match status" value="1"/>
</dbReference>
<gene>
    <name evidence="5" type="primary">LOC107412002</name>
</gene>